<keyword evidence="3" id="KW-0804">Transcription</keyword>
<dbReference type="PANTHER" id="PTHR46796:SF12">
    <property type="entry name" value="HTH-TYPE DNA-BINDING TRANSCRIPTIONAL ACTIVATOR EUTR"/>
    <property type="match status" value="1"/>
</dbReference>
<comment type="caution">
    <text evidence="6">The sequence shown here is derived from an EMBL/GenBank/DDBJ whole genome shotgun (WGS) entry which is preliminary data.</text>
</comment>
<reference evidence="6 7" key="1">
    <citation type="submission" date="2021-09" db="EMBL/GenBank/DDBJ databases">
        <title>The complete genome sequence of a new microorganism.</title>
        <authorList>
            <person name="Zi Z."/>
        </authorList>
    </citation>
    <scope>NUCLEOTIDE SEQUENCE [LARGE SCALE GENOMIC DNA]</scope>
    <source>
        <strain evidence="6 7">WGZ8</strain>
    </source>
</reference>
<evidence type="ECO:0000256" key="1">
    <source>
        <dbReference type="ARBA" id="ARBA00023015"/>
    </source>
</evidence>
<dbReference type="PRINTS" id="PR00032">
    <property type="entry name" value="HTHARAC"/>
</dbReference>
<dbReference type="InterPro" id="IPR050204">
    <property type="entry name" value="AraC_XylS_family_regulators"/>
</dbReference>
<keyword evidence="2" id="KW-0238">DNA-binding</keyword>
<proteinExistence type="predicted"/>
<dbReference type="RefSeq" id="WP_224313824.1">
    <property type="nucleotide sequence ID" value="NZ_JAIRBM010000009.1"/>
</dbReference>
<gene>
    <name evidence="6" type="ORF">K9B37_14200</name>
</gene>
<dbReference type="PROSITE" id="PS01124">
    <property type="entry name" value="HTH_ARAC_FAMILY_2"/>
    <property type="match status" value="1"/>
</dbReference>
<keyword evidence="7" id="KW-1185">Reference proteome</keyword>
<dbReference type="InterPro" id="IPR009057">
    <property type="entry name" value="Homeodomain-like_sf"/>
</dbReference>
<dbReference type="PANTHER" id="PTHR46796">
    <property type="entry name" value="HTH-TYPE TRANSCRIPTIONAL ACTIVATOR RHAS-RELATED"/>
    <property type="match status" value="1"/>
</dbReference>
<dbReference type="PROSITE" id="PS00041">
    <property type="entry name" value="HTH_ARAC_FAMILY_1"/>
    <property type="match status" value="1"/>
</dbReference>
<evidence type="ECO:0000256" key="3">
    <source>
        <dbReference type="ARBA" id="ARBA00023163"/>
    </source>
</evidence>
<dbReference type="InterPro" id="IPR018062">
    <property type="entry name" value="HTH_AraC-typ_CS"/>
</dbReference>
<dbReference type="Pfam" id="PF14525">
    <property type="entry name" value="AraC_binding_2"/>
    <property type="match status" value="1"/>
</dbReference>
<dbReference type="InterPro" id="IPR018060">
    <property type="entry name" value="HTH_AraC"/>
</dbReference>
<dbReference type="SMART" id="SM00342">
    <property type="entry name" value="HTH_ARAC"/>
    <property type="match status" value="1"/>
</dbReference>
<dbReference type="InterPro" id="IPR035418">
    <property type="entry name" value="AraC-bd_2"/>
</dbReference>
<keyword evidence="1" id="KW-0805">Transcription regulation</keyword>
<sequence>MTGAIERRHEGAKAGSEHDALPASNAAAPRVFEHSYQSSNLDEIEHVVSTRVTPHRLVPLGRSRQVDSSFQFHGAGSLAIFDIRYGTEVAVEFEHYEAEDLLGFVMANEGSGRVLLDRDEFEVSQQNGVLITSGPRETLQYTEGCETRVLLMNRRKITETCAKLLGRDILEPISFQTQFSLKGASGESWLRLTRYAAWELQQSQSLLKFLPAAQQQLEQSLISGLLFSQPHTYLDALLRPQSAAAPFYVKRAEAYIEAHFTEPLSLSDIATQAGVSARSLQNGFQTFRSTTPMAFLRSVRLKHVHALLLAADPKEETITEIALACGFTHMGEFGTLYRRTFGVTPRETLLRKGAS</sequence>
<dbReference type="Pfam" id="PF12833">
    <property type="entry name" value="HTH_18"/>
    <property type="match status" value="1"/>
</dbReference>
<evidence type="ECO:0000256" key="2">
    <source>
        <dbReference type="ARBA" id="ARBA00023125"/>
    </source>
</evidence>
<dbReference type="SUPFAM" id="SSF46689">
    <property type="entry name" value="Homeodomain-like"/>
    <property type="match status" value="2"/>
</dbReference>
<organism evidence="6 7">
    <name type="scientific">Microvirga puerhi</name>
    <dbReference type="NCBI Taxonomy" id="2876078"/>
    <lineage>
        <taxon>Bacteria</taxon>
        <taxon>Pseudomonadati</taxon>
        <taxon>Pseudomonadota</taxon>
        <taxon>Alphaproteobacteria</taxon>
        <taxon>Hyphomicrobiales</taxon>
        <taxon>Methylobacteriaceae</taxon>
        <taxon>Microvirga</taxon>
    </lineage>
</organism>
<dbReference type="InterPro" id="IPR020449">
    <property type="entry name" value="Tscrpt_reg_AraC-type_HTH"/>
</dbReference>
<feature type="region of interest" description="Disordered" evidence="4">
    <location>
        <begin position="1"/>
        <end position="23"/>
    </location>
</feature>
<protein>
    <submittedName>
        <fullName evidence="6">AraC family transcriptional regulator</fullName>
    </submittedName>
</protein>
<dbReference type="Proteomes" id="UP000704176">
    <property type="component" value="Unassembled WGS sequence"/>
</dbReference>
<dbReference type="EMBL" id="JAIRBM010000009">
    <property type="protein sequence ID" value="MBZ6077428.1"/>
    <property type="molecule type" value="Genomic_DNA"/>
</dbReference>
<name>A0ABS7VPE7_9HYPH</name>
<evidence type="ECO:0000259" key="5">
    <source>
        <dbReference type="PROSITE" id="PS01124"/>
    </source>
</evidence>
<accession>A0ABS7VPE7</accession>
<evidence type="ECO:0000313" key="7">
    <source>
        <dbReference type="Proteomes" id="UP000704176"/>
    </source>
</evidence>
<feature type="compositionally biased region" description="Basic and acidic residues" evidence="4">
    <location>
        <begin position="1"/>
        <end position="20"/>
    </location>
</feature>
<feature type="domain" description="HTH araC/xylS-type" evidence="5">
    <location>
        <begin position="250"/>
        <end position="351"/>
    </location>
</feature>
<evidence type="ECO:0000256" key="4">
    <source>
        <dbReference type="SAM" id="MobiDB-lite"/>
    </source>
</evidence>
<dbReference type="Gene3D" id="1.10.10.60">
    <property type="entry name" value="Homeodomain-like"/>
    <property type="match status" value="1"/>
</dbReference>
<evidence type="ECO:0000313" key="6">
    <source>
        <dbReference type="EMBL" id="MBZ6077428.1"/>
    </source>
</evidence>